<dbReference type="AlphaFoldDB" id="A0A1C4YFR2"/>
<evidence type="ECO:0000313" key="2">
    <source>
        <dbReference type="EMBL" id="SCF19565.1"/>
    </source>
</evidence>
<feature type="compositionally biased region" description="Low complexity" evidence="1">
    <location>
        <begin position="231"/>
        <end position="248"/>
    </location>
</feature>
<feature type="compositionally biased region" description="Pro residues" evidence="1">
    <location>
        <begin position="263"/>
        <end position="275"/>
    </location>
</feature>
<reference evidence="3" key="1">
    <citation type="submission" date="2016-06" db="EMBL/GenBank/DDBJ databases">
        <authorList>
            <person name="Varghese N."/>
            <person name="Submissions Spin"/>
        </authorList>
    </citation>
    <scope>NUCLEOTIDE SEQUENCE [LARGE SCALE GENOMIC DNA]</scope>
    <source>
        <strain evidence="3">DSM 43909</strain>
    </source>
</reference>
<organism evidence="2 3">
    <name type="scientific">Micromonospora viridifaciens</name>
    <dbReference type="NCBI Taxonomy" id="1881"/>
    <lineage>
        <taxon>Bacteria</taxon>
        <taxon>Bacillati</taxon>
        <taxon>Actinomycetota</taxon>
        <taxon>Actinomycetes</taxon>
        <taxon>Micromonosporales</taxon>
        <taxon>Micromonosporaceae</taxon>
        <taxon>Micromonospora</taxon>
    </lineage>
</organism>
<feature type="region of interest" description="Disordered" evidence="1">
    <location>
        <begin position="110"/>
        <end position="197"/>
    </location>
</feature>
<name>A0A1C4YFR2_MICVI</name>
<gene>
    <name evidence="2" type="ORF">GA0074695_4231</name>
</gene>
<dbReference type="OrthoDB" id="3383452at2"/>
<dbReference type="RefSeq" id="WP_157744577.1">
    <property type="nucleotide sequence ID" value="NZ_LT607411.1"/>
</dbReference>
<feature type="compositionally biased region" description="Basic and acidic residues" evidence="1">
    <location>
        <begin position="110"/>
        <end position="120"/>
    </location>
</feature>
<evidence type="ECO:0000313" key="3">
    <source>
        <dbReference type="Proteomes" id="UP000198242"/>
    </source>
</evidence>
<dbReference type="EMBL" id="LT607411">
    <property type="protein sequence ID" value="SCF19565.1"/>
    <property type="molecule type" value="Genomic_DNA"/>
</dbReference>
<sequence>MSYQAVQWALDDAPMLRTKSGKPDTTARAVLVARAERADEFGRDSHAAIEDVIWRTGYDERTIQRAEDRLEAAGLLVRDGTTQFGTTRWNLAMSQKRDPAERAEIETAIEKRKSDNAARERARRAAARAKGPITNPGRMDPASTRVDGDDPRVDADSTRGDLNATRVDATPPEPPTNLPGTPEKPPRNLPLGARCPQAPCAPSRLRLLGTGLKAHSLRTASNHLSLRPQLTTARARSAPRRLSAWSPATLTPADPKTNRAVSSPPPYPPQMPQGPPAGAALASA</sequence>
<evidence type="ECO:0000256" key="1">
    <source>
        <dbReference type="SAM" id="MobiDB-lite"/>
    </source>
</evidence>
<keyword evidence="3" id="KW-1185">Reference proteome</keyword>
<proteinExistence type="predicted"/>
<protein>
    <submittedName>
        <fullName evidence="2">Uncharacterized protein</fullName>
    </submittedName>
</protein>
<dbReference type="Proteomes" id="UP000198242">
    <property type="component" value="Chromosome I"/>
</dbReference>
<feature type="compositionally biased region" description="Basic and acidic residues" evidence="1">
    <location>
        <begin position="146"/>
        <end position="159"/>
    </location>
</feature>
<accession>A0A1C4YFR2</accession>
<feature type="region of interest" description="Disordered" evidence="1">
    <location>
        <begin position="231"/>
        <end position="284"/>
    </location>
</feature>